<dbReference type="PROSITE" id="PS51257">
    <property type="entry name" value="PROKAR_LIPOPROTEIN"/>
    <property type="match status" value="1"/>
</dbReference>
<evidence type="ECO:0000256" key="1">
    <source>
        <dbReference type="SAM" id="SignalP"/>
    </source>
</evidence>
<gene>
    <name evidence="2" type="ORF">SKC38_04285</name>
</gene>
<dbReference type="RefSeq" id="WP_377975386.1">
    <property type="nucleotide sequence ID" value="NZ_JBBKYA010000002.1"/>
</dbReference>
<comment type="caution">
    <text evidence="2">The sequence shown here is derived from an EMBL/GenBank/DDBJ whole genome shotgun (WGS) entry which is preliminary data.</text>
</comment>
<proteinExistence type="predicted"/>
<reference evidence="2 3" key="1">
    <citation type="submission" date="2024-03" db="EMBL/GenBank/DDBJ databases">
        <title>Aquirufa genome sequencing.</title>
        <authorList>
            <person name="Pitt A."/>
            <person name="Hahn M.W."/>
        </authorList>
    </citation>
    <scope>NUCLEOTIDE SEQUENCE [LARGE SCALE GENOMIC DNA]</scope>
    <source>
        <strain evidence="2 3">PLAD-142S6K</strain>
    </source>
</reference>
<dbReference type="EMBL" id="JBBKYA010000002">
    <property type="protein sequence ID" value="MFD3275443.1"/>
    <property type="molecule type" value="Genomic_DNA"/>
</dbReference>
<feature type="chain" id="PRO_5045144306" description="Outer membrane protein beta-barrel domain-containing protein" evidence="1">
    <location>
        <begin position="25"/>
        <end position="328"/>
    </location>
</feature>
<evidence type="ECO:0000313" key="2">
    <source>
        <dbReference type="EMBL" id="MFD3275443.1"/>
    </source>
</evidence>
<keyword evidence="1" id="KW-0732">Signal</keyword>
<evidence type="ECO:0000313" key="3">
    <source>
        <dbReference type="Proteomes" id="UP001598114"/>
    </source>
</evidence>
<evidence type="ECO:0008006" key="4">
    <source>
        <dbReference type="Google" id="ProtNLM"/>
    </source>
</evidence>
<protein>
    <recommendedName>
        <fullName evidence="4">Outer membrane protein beta-barrel domain-containing protein</fullName>
    </recommendedName>
</protein>
<accession>A0ABW6CX06</accession>
<organism evidence="2 3">
    <name type="scientific">Aquirufa echingensis</name>
    <dbReference type="NCBI Taxonomy" id="3096516"/>
    <lineage>
        <taxon>Bacteria</taxon>
        <taxon>Pseudomonadati</taxon>
        <taxon>Bacteroidota</taxon>
        <taxon>Cytophagia</taxon>
        <taxon>Cytophagales</taxon>
        <taxon>Flectobacillaceae</taxon>
        <taxon>Aquirufa</taxon>
    </lineage>
</organism>
<name>A0ABW6CX06_9BACT</name>
<sequence>MLKRLQYFLGSASLILGCVFAGQAQEISNVQIGYVPEIKRFEVFFDLDSKQQKTYDLRVYVQEYPNGARKQVDASAIHGLNLSSVSPGFNYYFQIDAKGLNLPPSEYVFQITPSKLDEKGEFKVPDTTQVKVVEKPVIKKPIIQPIDQSFRFMNVGISPIALGGEQSNLTLAGQFGVIRGWYGYAMTLHYGLAGSPSTGYTASNEAITNYTATTSIYKFTKEVKTTRLSVVPAFLFGLNEHVYLRAGVGYGARSLYWSADEYNFSGTKTGAIWAQNSFASQSGVEVEGGLNLVFKRIHVAGGINYLGLFKSADSKAFSDLWIGFGLNF</sequence>
<feature type="signal peptide" evidence="1">
    <location>
        <begin position="1"/>
        <end position="24"/>
    </location>
</feature>
<dbReference type="Proteomes" id="UP001598114">
    <property type="component" value="Unassembled WGS sequence"/>
</dbReference>
<keyword evidence="3" id="KW-1185">Reference proteome</keyword>